<feature type="domain" description="Fe/B12 periplasmic-binding" evidence="6">
    <location>
        <begin position="57"/>
        <end position="317"/>
    </location>
</feature>
<dbReference type="EMBL" id="JAHLQF010000002">
    <property type="protein sequence ID" value="MBU5483969.1"/>
    <property type="molecule type" value="Genomic_DNA"/>
</dbReference>
<dbReference type="InterPro" id="IPR051313">
    <property type="entry name" value="Bact_iron-sidero_bind"/>
</dbReference>
<evidence type="ECO:0000256" key="1">
    <source>
        <dbReference type="ARBA" id="ARBA00004196"/>
    </source>
</evidence>
<keyword evidence="4 5" id="KW-0732">Signal</keyword>
<dbReference type="RefSeq" id="WP_216438468.1">
    <property type="nucleotide sequence ID" value="NZ_JAHLQF010000002.1"/>
</dbReference>
<evidence type="ECO:0000259" key="6">
    <source>
        <dbReference type="PROSITE" id="PS50983"/>
    </source>
</evidence>
<comment type="subcellular location">
    <subcellularLocation>
        <location evidence="1">Cell envelope</location>
    </subcellularLocation>
</comment>
<feature type="chain" id="PRO_5046229329" evidence="5">
    <location>
        <begin position="21"/>
        <end position="318"/>
    </location>
</feature>
<feature type="signal peptide" evidence="5">
    <location>
        <begin position="1"/>
        <end position="20"/>
    </location>
</feature>
<keyword evidence="8" id="KW-1185">Reference proteome</keyword>
<evidence type="ECO:0000313" key="8">
    <source>
        <dbReference type="Proteomes" id="UP000726170"/>
    </source>
</evidence>
<name>A0ABS6EHU6_9CLOT</name>
<comment type="similarity">
    <text evidence="2">Belongs to the bacterial solute-binding protein 8 family.</text>
</comment>
<evidence type="ECO:0000256" key="2">
    <source>
        <dbReference type="ARBA" id="ARBA00008814"/>
    </source>
</evidence>
<evidence type="ECO:0000256" key="4">
    <source>
        <dbReference type="ARBA" id="ARBA00022729"/>
    </source>
</evidence>
<evidence type="ECO:0000313" key="7">
    <source>
        <dbReference type="EMBL" id="MBU5483969.1"/>
    </source>
</evidence>
<keyword evidence="3" id="KW-0813">Transport</keyword>
<dbReference type="PROSITE" id="PS50983">
    <property type="entry name" value="FE_B12_PBP"/>
    <property type="match status" value="1"/>
</dbReference>
<evidence type="ECO:0000256" key="5">
    <source>
        <dbReference type="SAM" id="SignalP"/>
    </source>
</evidence>
<dbReference type="Pfam" id="PF01497">
    <property type="entry name" value="Peripla_BP_2"/>
    <property type="match status" value="1"/>
</dbReference>
<dbReference type="PANTHER" id="PTHR30532:SF21">
    <property type="entry name" value="SIDEROPHORE-BINDING LIPOPROTEIN YFIY-RELATED"/>
    <property type="match status" value="1"/>
</dbReference>
<sequence length="318" mass="35100">MTKKLLSIILSSIVATSLFVGCSSKTENTSKENASKGKTISIEHAMGTSEIPENPQKVVILTNEGAEALITLGVKPVGAVTGVTGDWYEHTKKDLEGVKPLGKESSVNVEAVAALKPDLIIGNKMRHEKIYDQLKAIAPTVYSDTIRGAWKDNFEFYAKVLNKEAEGNKALKEYEDKIASIKETYKDKLNTEISLVRFMPGKTRIYLGDTFSGTILKEIGFKRPSTQQGTEFVNEIGKERLKEADGDVMFYFTYDTGDGKGLAREEEWLNDPLFKSLGAVKNNKAFKVDDIIWNTAGGIKAANLMLDDLTNILKEGKF</sequence>
<reference evidence="7 8" key="1">
    <citation type="submission" date="2021-06" db="EMBL/GenBank/DDBJ databases">
        <authorList>
            <person name="Sun Q."/>
            <person name="Li D."/>
        </authorList>
    </citation>
    <scope>NUCLEOTIDE SEQUENCE [LARGE SCALE GENOMIC DNA]</scope>
    <source>
        <strain evidence="7 8">MSJ-11</strain>
    </source>
</reference>
<accession>A0ABS6EHU6</accession>
<dbReference type="Proteomes" id="UP000726170">
    <property type="component" value="Unassembled WGS sequence"/>
</dbReference>
<dbReference type="PROSITE" id="PS51257">
    <property type="entry name" value="PROKAR_LIPOPROTEIN"/>
    <property type="match status" value="1"/>
</dbReference>
<evidence type="ECO:0000256" key="3">
    <source>
        <dbReference type="ARBA" id="ARBA00022448"/>
    </source>
</evidence>
<dbReference type="CDD" id="cd01146">
    <property type="entry name" value="FhuD"/>
    <property type="match status" value="1"/>
</dbReference>
<dbReference type="InterPro" id="IPR002491">
    <property type="entry name" value="ABC_transptr_periplasmic_BD"/>
</dbReference>
<organism evidence="7 8">
    <name type="scientific">Clostridium mobile</name>
    <dbReference type="NCBI Taxonomy" id="2841512"/>
    <lineage>
        <taxon>Bacteria</taxon>
        <taxon>Bacillati</taxon>
        <taxon>Bacillota</taxon>
        <taxon>Clostridia</taxon>
        <taxon>Eubacteriales</taxon>
        <taxon>Clostridiaceae</taxon>
        <taxon>Clostridium</taxon>
    </lineage>
</organism>
<protein>
    <submittedName>
        <fullName evidence="7">Iron-siderophore ABC transporter substrate-binding protein</fullName>
    </submittedName>
</protein>
<gene>
    <name evidence="7" type="ORF">KQI86_06475</name>
</gene>
<proteinExistence type="inferred from homology"/>
<comment type="caution">
    <text evidence="7">The sequence shown here is derived from an EMBL/GenBank/DDBJ whole genome shotgun (WGS) entry which is preliminary data.</text>
</comment>
<dbReference type="PANTHER" id="PTHR30532">
    <property type="entry name" value="IRON III DICITRATE-BINDING PERIPLASMIC PROTEIN"/>
    <property type="match status" value="1"/>
</dbReference>